<keyword evidence="3" id="KW-0963">Cytoplasm</keyword>
<dbReference type="InterPro" id="IPR009057">
    <property type="entry name" value="Homeodomain-like_sf"/>
</dbReference>
<dbReference type="GO" id="GO:0003700">
    <property type="term" value="F:DNA-binding transcription factor activity"/>
    <property type="evidence" value="ECO:0007669"/>
    <property type="project" value="InterPro"/>
</dbReference>
<evidence type="ECO:0000256" key="3">
    <source>
        <dbReference type="ARBA" id="ARBA00022490"/>
    </source>
</evidence>
<dbReference type="SUPFAM" id="SSF46689">
    <property type="entry name" value="Homeodomain-like"/>
    <property type="match status" value="2"/>
</dbReference>
<dbReference type="EMBL" id="FOCG01000003">
    <property type="protein sequence ID" value="SEN10535.1"/>
    <property type="molecule type" value="Genomic_DNA"/>
</dbReference>
<evidence type="ECO:0000313" key="14">
    <source>
        <dbReference type="Proteomes" id="UP000199158"/>
    </source>
</evidence>
<comment type="subcellular location">
    <subcellularLocation>
        <location evidence="1">Cytoplasm</location>
    </subcellularLocation>
</comment>
<comment type="function">
    <text evidence="9">May play the central regulatory role in sporulation. It may be an element of the effector pathway responsible for the activation of sporulation genes in response to nutritional stress. Spo0A may act in concert with spo0H (a sigma factor) to control the expression of some genes that are critical to the sporulation process.</text>
</comment>
<reference evidence="13 14" key="1">
    <citation type="submission" date="2016-10" db="EMBL/GenBank/DDBJ databases">
        <authorList>
            <person name="de Groot N.N."/>
        </authorList>
    </citation>
    <scope>NUCLEOTIDE SEQUENCE [LARGE SCALE GENOMIC DNA]</scope>
    <source>
        <strain evidence="13 14">CGMCC 1.5070</strain>
    </source>
</reference>
<accession>A0A1H8DTN1</accession>
<evidence type="ECO:0000256" key="10">
    <source>
        <dbReference type="PROSITE-ProRule" id="PRU00169"/>
    </source>
</evidence>
<dbReference type="PROSITE" id="PS50110">
    <property type="entry name" value="RESPONSE_REGULATORY"/>
    <property type="match status" value="1"/>
</dbReference>
<evidence type="ECO:0000259" key="11">
    <source>
        <dbReference type="PROSITE" id="PS01124"/>
    </source>
</evidence>
<dbReference type="InterPro" id="IPR001789">
    <property type="entry name" value="Sig_transdc_resp-reg_receiver"/>
</dbReference>
<keyword evidence="8" id="KW-0804">Transcription</keyword>
<keyword evidence="6" id="KW-0805">Transcription regulation</keyword>
<dbReference type="PROSITE" id="PS00041">
    <property type="entry name" value="HTH_ARAC_FAMILY_1"/>
    <property type="match status" value="1"/>
</dbReference>
<evidence type="ECO:0000256" key="6">
    <source>
        <dbReference type="ARBA" id="ARBA00023015"/>
    </source>
</evidence>
<dbReference type="OrthoDB" id="159632at2"/>
<evidence type="ECO:0000256" key="4">
    <source>
        <dbReference type="ARBA" id="ARBA00022553"/>
    </source>
</evidence>
<keyword evidence="4 10" id="KW-0597">Phosphoprotein</keyword>
<dbReference type="Gene3D" id="3.40.50.2300">
    <property type="match status" value="1"/>
</dbReference>
<dbReference type="PRINTS" id="PR00032">
    <property type="entry name" value="HTHARAC"/>
</dbReference>
<dbReference type="InterPro" id="IPR011006">
    <property type="entry name" value="CheY-like_superfamily"/>
</dbReference>
<dbReference type="AlphaFoldDB" id="A0A1H8DTN1"/>
<dbReference type="GO" id="GO:0005737">
    <property type="term" value="C:cytoplasm"/>
    <property type="evidence" value="ECO:0007669"/>
    <property type="project" value="UniProtKB-SubCell"/>
</dbReference>
<dbReference type="InterPro" id="IPR018062">
    <property type="entry name" value="HTH_AraC-typ_CS"/>
</dbReference>
<dbReference type="InterPro" id="IPR020449">
    <property type="entry name" value="Tscrpt_reg_AraC-type_HTH"/>
</dbReference>
<dbReference type="Proteomes" id="UP000199158">
    <property type="component" value="Unassembled WGS sequence"/>
</dbReference>
<dbReference type="Pfam" id="PF12833">
    <property type="entry name" value="HTH_18"/>
    <property type="match status" value="1"/>
</dbReference>
<dbReference type="InterPro" id="IPR018060">
    <property type="entry name" value="HTH_AraC"/>
</dbReference>
<dbReference type="GO" id="GO:0000160">
    <property type="term" value="P:phosphorelay signal transduction system"/>
    <property type="evidence" value="ECO:0007669"/>
    <property type="project" value="UniProtKB-KW"/>
</dbReference>
<keyword evidence="7" id="KW-0238">DNA-binding</keyword>
<evidence type="ECO:0000256" key="8">
    <source>
        <dbReference type="ARBA" id="ARBA00023163"/>
    </source>
</evidence>
<evidence type="ECO:0000256" key="2">
    <source>
        <dbReference type="ARBA" id="ARBA00018672"/>
    </source>
</evidence>
<evidence type="ECO:0000256" key="7">
    <source>
        <dbReference type="ARBA" id="ARBA00023125"/>
    </source>
</evidence>
<dbReference type="SMART" id="SM00448">
    <property type="entry name" value="REC"/>
    <property type="match status" value="1"/>
</dbReference>
<feature type="domain" description="Response regulatory" evidence="12">
    <location>
        <begin position="3"/>
        <end position="120"/>
    </location>
</feature>
<feature type="domain" description="HTH araC/xylS-type" evidence="11">
    <location>
        <begin position="151"/>
        <end position="249"/>
    </location>
</feature>
<dbReference type="Gene3D" id="1.10.10.60">
    <property type="entry name" value="Homeodomain-like"/>
    <property type="match status" value="2"/>
</dbReference>
<keyword evidence="5" id="KW-0902">Two-component regulatory system</keyword>
<dbReference type="PANTHER" id="PTHR42713">
    <property type="entry name" value="HISTIDINE KINASE-RELATED"/>
    <property type="match status" value="1"/>
</dbReference>
<evidence type="ECO:0000259" key="12">
    <source>
        <dbReference type="PROSITE" id="PS50110"/>
    </source>
</evidence>
<sequence>MYKVLIVDDESIIVEGLTRIVPWERYCCEVVGSANDGVEGTLAIRKQKPDILFTDIRMPGKDGLGMLAGIKSEFPDMQVTVLTGFRDFSYAQEAIKLGVTRFLLKPSKMDELEEALDAMTSNLHSLLHNSRQTAVQAPTNHSEVASSFIVRQAVSYIEEHCSEKISLCDVADKCYVSQWHLSKLLGKYTNQSFYDILNGARIAKAKELLYNPALRISDISEMVGYIDTAHFSRVFKKSEGISANEYRNLKTD</sequence>
<organism evidence="13 14">
    <name type="scientific">Hydrogenoanaerobacterium saccharovorans</name>
    <dbReference type="NCBI Taxonomy" id="474960"/>
    <lineage>
        <taxon>Bacteria</taxon>
        <taxon>Bacillati</taxon>
        <taxon>Bacillota</taxon>
        <taxon>Clostridia</taxon>
        <taxon>Eubacteriales</taxon>
        <taxon>Oscillospiraceae</taxon>
        <taxon>Hydrogenoanaerobacterium</taxon>
    </lineage>
</organism>
<evidence type="ECO:0000313" key="13">
    <source>
        <dbReference type="EMBL" id="SEN10535.1"/>
    </source>
</evidence>
<dbReference type="GO" id="GO:0043565">
    <property type="term" value="F:sequence-specific DNA binding"/>
    <property type="evidence" value="ECO:0007669"/>
    <property type="project" value="InterPro"/>
</dbReference>
<dbReference type="CDD" id="cd17536">
    <property type="entry name" value="REC_YesN-like"/>
    <property type="match status" value="1"/>
</dbReference>
<dbReference type="RefSeq" id="WP_092756200.1">
    <property type="nucleotide sequence ID" value="NZ_FOCG01000003.1"/>
</dbReference>
<gene>
    <name evidence="13" type="ORF">SAMN05216180_2789</name>
</gene>
<proteinExistence type="predicted"/>
<evidence type="ECO:0000256" key="5">
    <source>
        <dbReference type="ARBA" id="ARBA00023012"/>
    </source>
</evidence>
<dbReference type="Pfam" id="PF00072">
    <property type="entry name" value="Response_reg"/>
    <property type="match status" value="1"/>
</dbReference>
<dbReference type="STRING" id="474960.SAMN05216180_2789"/>
<dbReference type="SUPFAM" id="SSF52172">
    <property type="entry name" value="CheY-like"/>
    <property type="match status" value="1"/>
</dbReference>
<feature type="modified residue" description="4-aspartylphosphate" evidence="10">
    <location>
        <position position="55"/>
    </location>
</feature>
<dbReference type="PANTHER" id="PTHR42713:SF3">
    <property type="entry name" value="TRANSCRIPTIONAL REGULATORY PROTEIN HPTR"/>
    <property type="match status" value="1"/>
</dbReference>
<dbReference type="SMART" id="SM00342">
    <property type="entry name" value="HTH_ARAC"/>
    <property type="match status" value="1"/>
</dbReference>
<protein>
    <recommendedName>
        <fullName evidence="2">Stage 0 sporulation protein A homolog</fullName>
    </recommendedName>
</protein>
<name>A0A1H8DTN1_9FIRM</name>
<evidence type="ECO:0000256" key="1">
    <source>
        <dbReference type="ARBA" id="ARBA00004496"/>
    </source>
</evidence>
<dbReference type="PROSITE" id="PS01124">
    <property type="entry name" value="HTH_ARAC_FAMILY_2"/>
    <property type="match status" value="1"/>
</dbReference>
<dbReference type="InterPro" id="IPR051552">
    <property type="entry name" value="HptR"/>
</dbReference>
<evidence type="ECO:0000256" key="9">
    <source>
        <dbReference type="ARBA" id="ARBA00024867"/>
    </source>
</evidence>
<keyword evidence="14" id="KW-1185">Reference proteome</keyword>